<evidence type="ECO:0000256" key="13">
    <source>
        <dbReference type="ARBA" id="ARBA00023160"/>
    </source>
</evidence>
<dbReference type="GO" id="GO:0005506">
    <property type="term" value="F:iron ion binding"/>
    <property type="evidence" value="ECO:0007669"/>
    <property type="project" value="InterPro"/>
</dbReference>
<keyword evidence="13" id="KW-0275">Fatty acid biosynthesis</keyword>
<evidence type="ECO:0000256" key="3">
    <source>
        <dbReference type="ARBA" id="ARBA00022516"/>
    </source>
</evidence>
<dbReference type="EMBL" id="SLXV01000030">
    <property type="protein sequence ID" value="TCP65763.1"/>
    <property type="molecule type" value="Genomic_DNA"/>
</dbReference>
<keyword evidence="3" id="KW-0444">Lipid biosynthesis</keyword>
<protein>
    <submittedName>
        <fullName evidence="16">Fatty acid hydroxylase family protein</fullName>
    </submittedName>
</protein>
<comment type="subcellular location">
    <subcellularLocation>
        <location evidence="2">Endoplasmic reticulum membrane</location>
        <topology evidence="2">Multi-pass membrane protein</topology>
    </subcellularLocation>
</comment>
<evidence type="ECO:0000256" key="7">
    <source>
        <dbReference type="ARBA" id="ARBA00022832"/>
    </source>
</evidence>
<reference evidence="16 17" key="1">
    <citation type="submission" date="2019-03" db="EMBL/GenBank/DDBJ databases">
        <title>Genomic Encyclopedia of Type Strains, Phase IV (KMG-IV): sequencing the most valuable type-strain genomes for metagenomic binning, comparative biology and taxonomic classification.</title>
        <authorList>
            <person name="Goeker M."/>
        </authorList>
    </citation>
    <scope>NUCLEOTIDE SEQUENCE [LARGE SCALE GENOMIC DNA]</scope>
    <source>
        <strain evidence="16 17">DSM 46831</strain>
    </source>
</reference>
<name>A0A4R2RR34_9BACL</name>
<comment type="cofactor">
    <cofactor evidence="1">
        <name>Zn(2+)</name>
        <dbReference type="ChEBI" id="CHEBI:29105"/>
    </cofactor>
</comment>
<evidence type="ECO:0000256" key="2">
    <source>
        <dbReference type="ARBA" id="ARBA00004477"/>
    </source>
</evidence>
<dbReference type="OrthoDB" id="9784228at2"/>
<dbReference type="AlphaFoldDB" id="A0A4R2RR34"/>
<dbReference type="PANTHER" id="PTHR12863">
    <property type="entry name" value="FATTY ACID HYDROXYLASE"/>
    <property type="match status" value="1"/>
</dbReference>
<keyword evidence="4 14" id="KW-0812">Transmembrane</keyword>
<keyword evidence="6" id="KW-0256">Endoplasmic reticulum</keyword>
<evidence type="ECO:0000256" key="10">
    <source>
        <dbReference type="ARBA" id="ARBA00023002"/>
    </source>
</evidence>
<evidence type="ECO:0000313" key="16">
    <source>
        <dbReference type="EMBL" id="TCP65763.1"/>
    </source>
</evidence>
<keyword evidence="10" id="KW-0560">Oxidoreductase</keyword>
<evidence type="ECO:0000259" key="15">
    <source>
        <dbReference type="Pfam" id="PF04116"/>
    </source>
</evidence>
<dbReference type="GO" id="GO:0006633">
    <property type="term" value="P:fatty acid biosynthetic process"/>
    <property type="evidence" value="ECO:0007669"/>
    <property type="project" value="UniProtKB-KW"/>
</dbReference>
<dbReference type="GO" id="GO:0016020">
    <property type="term" value="C:membrane"/>
    <property type="evidence" value="ECO:0007669"/>
    <property type="project" value="InterPro"/>
</dbReference>
<comment type="caution">
    <text evidence="16">The sequence shown here is derived from an EMBL/GenBank/DDBJ whole genome shotgun (WGS) entry which is preliminary data.</text>
</comment>
<evidence type="ECO:0000256" key="1">
    <source>
        <dbReference type="ARBA" id="ARBA00001947"/>
    </source>
</evidence>
<evidence type="ECO:0000256" key="6">
    <source>
        <dbReference type="ARBA" id="ARBA00022824"/>
    </source>
</evidence>
<keyword evidence="12 14" id="KW-0472">Membrane</keyword>
<dbReference type="RefSeq" id="WP_131849248.1">
    <property type="nucleotide sequence ID" value="NZ_SLXV01000030.1"/>
</dbReference>
<keyword evidence="11" id="KW-0443">Lipid metabolism</keyword>
<evidence type="ECO:0000256" key="14">
    <source>
        <dbReference type="SAM" id="Phobius"/>
    </source>
</evidence>
<proteinExistence type="predicted"/>
<keyword evidence="8" id="KW-0862">Zinc</keyword>
<organism evidence="16 17">
    <name type="scientific">Baia soyae</name>
    <dbReference type="NCBI Taxonomy" id="1544746"/>
    <lineage>
        <taxon>Bacteria</taxon>
        <taxon>Bacillati</taxon>
        <taxon>Bacillota</taxon>
        <taxon>Bacilli</taxon>
        <taxon>Bacillales</taxon>
        <taxon>Thermoactinomycetaceae</taxon>
        <taxon>Baia</taxon>
    </lineage>
</organism>
<evidence type="ECO:0000256" key="5">
    <source>
        <dbReference type="ARBA" id="ARBA00022723"/>
    </source>
</evidence>
<keyword evidence="9 14" id="KW-1133">Transmembrane helix</keyword>
<keyword evidence="7" id="KW-0276">Fatty acid metabolism</keyword>
<feature type="transmembrane region" description="Helical" evidence="14">
    <location>
        <begin position="36"/>
        <end position="54"/>
    </location>
</feature>
<keyword evidence="5" id="KW-0479">Metal-binding</keyword>
<dbReference type="PANTHER" id="PTHR12863:SF1">
    <property type="entry name" value="FATTY ACID 2-HYDROXYLASE"/>
    <property type="match status" value="1"/>
</dbReference>
<dbReference type="Proteomes" id="UP000294746">
    <property type="component" value="Unassembled WGS sequence"/>
</dbReference>
<evidence type="ECO:0000256" key="12">
    <source>
        <dbReference type="ARBA" id="ARBA00023136"/>
    </source>
</evidence>
<accession>A0A4R2RR34</accession>
<dbReference type="InterPro" id="IPR014430">
    <property type="entry name" value="Scs7"/>
</dbReference>
<feature type="transmembrane region" description="Helical" evidence="14">
    <location>
        <begin position="118"/>
        <end position="135"/>
    </location>
</feature>
<evidence type="ECO:0000256" key="8">
    <source>
        <dbReference type="ARBA" id="ARBA00022833"/>
    </source>
</evidence>
<evidence type="ECO:0000256" key="9">
    <source>
        <dbReference type="ARBA" id="ARBA00022989"/>
    </source>
</evidence>
<evidence type="ECO:0000256" key="11">
    <source>
        <dbReference type="ARBA" id="ARBA00023098"/>
    </source>
</evidence>
<evidence type="ECO:0000256" key="4">
    <source>
        <dbReference type="ARBA" id="ARBA00022692"/>
    </source>
</evidence>
<evidence type="ECO:0000313" key="17">
    <source>
        <dbReference type="Proteomes" id="UP000294746"/>
    </source>
</evidence>
<gene>
    <name evidence="16" type="ORF">EDD57_1302</name>
</gene>
<keyword evidence="17" id="KW-1185">Reference proteome</keyword>
<feature type="transmembrane region" description="Helical" evidence="14">
    <location>
        <begin position="12"/>
        <end position="30"/>
    </location>
</feature>
<dbReference type="InterPro" id="IPR006694">
    <property type="entry name" value="Fatty_acid_hydroxylase"/>
</dbReference>
<sequence length="207" mass="24368">MKKVYRNFFFHFDIMAMFLILVAFGFYVLYQGVNAFTFLSLLIGMVLYAFLEYVTHRFLFHMKPPKNLFFLKLMKRLHYDHHIEPTNLKLLFLPVWYSLPFAVVLSSASYLITNSLSLTASFVMGLTAMLLIYEWKHYVAHVSLKPRTSFGRWLKKTHILHHYKNENYWYGVSNPLFDIVFGTLKDEKDVPTSSTAKDLEGKDKIAQ</sequence>
<feature type="domain" description="Fatty acid hydroxylase" evidence="15">
    <location>
        <begin position="42"/>
        <end position="183"/>
    </location>
</feature>
<feature type="transmembrane region" description="Helical" evidence="14">
    <location>
        <begin position="90"/>
        <end position="112"/>
    </location>
</feature>
<dbReference type="Pfam" id="PF04116">
    <property type="entry name" value="FA_hydroxylase"/>
    <property type="match status" value="1"/>
</dbReference>
<dbReference type="GO" id="GO:0080132">
    <property type="term" value="F:fatty acid 2-hydroxylase activity"/>
    <property type="evidence" value="ECO:0007669"/>
    <property type="project" value="InterPro"/>
</dbReference>